<dbReference type="EMBL" id="AAGTPA010000047">
    <property type="protein sequence ID" value="EBR8436198.1"/>
    <property type="molecule type" value="Genomic_DNA"/>
</dbReference>
<evidence type="ECO:0000256" key="1">
    <source>
        <dbReference type="ARBA" id="ARBA00006484"/>
    </source>
</evidence>
<accession>A0A5U8JIE7</accession>
<protein>
    <submittedName>
        <fullName evidence="3">3-ketoacyl-ACP reductase</fullName>
    </submittedName>
</protein>
<dbReference type="PANTHER" id="PTHR42760">
    <property type="entry name" value="SHORT-CHAIN DEHYDROGENASES/REDUCTASES FAMILY MEMBER"/>
    <property type="match status" value="1"/>
</dbReference>
<reference evidence="3" key="1">
    <citation type="submission" date="2018-06" db="EMBL/GenBank/DDBJ databases">
        <authorList>
            <person name="Ashton P.M."/>
            <person name="Dallman T."/>
            <person name="Nair S."/>
            <person name="De Pinna E."/>
            <person name="Peters T."/>
            <person name="Grant K."/>
        </authorList>
    </citation>
    <scope>NUCLEOTIDE SEQUENCE [LARGE SCALE GENOMIC DNA]</scope>
    <source>
        <strain evidence="3">449454</strain>
    </source>
</reference>
<dbReference type="NCBIfam" id="NF009386">
    <property type="entry name" value="PRK12745.1"/>
    <property type="match status" value="1"/>
</dbReference>
<proteinExistence type="inferred from homology"/>
<dbReference type="GO" id="GO:0006633">
    <property type="term" value="P:fatty acid biosynthetic process"/>
    <property type="evidence" value="ECO:0007669"/>
    <property type="project" value="TreeGrafter"/>
</dbReference>
<dbReference type="Pfam" id="PF13561">
    <property type="entry name" value="adh_short_C2"/>
    <property type="match status" value="1"/>
</dbReference>
<comment type="similarity">
    <text evidence="1">Belongs to the short-chain dehydrogenases/reductases (SDR) family.</text>
</comment>
<dbReference type="GO" id="GO:0016616">
    <property type="term" value="F:oxidoreductase activity, acting on the CH-OH group of donors, NAD or NADP as acceptor"/>
    <property type="evidence" value="ECO:0007669"/>
    <property type="project" value="TreeGrafter"/>
</dbReference>
<dbReference type="Proteomes" id="UP000839597">
    <property type="component" value="Unassembled WGS sequence"/>
</dbReference>
<name>A0A5U8JIE7_SALET</name>
<evidence type="ECO:0000256" key="2">
    <source>
        <dbReference type="ARBA" id="ARBA00023002"/>
    </source>
</evidence>
<comment type="caution">
    <text evidence="3">The sequence shown here is derived from an EMBL/GenBank/DDBJ whole genome shotgun (WGS) entry which is preliminary data.</text>
</comment>
<evidence type="ECO:0000313" key="3">
    <source>
        <dbReference type="EMBL" id="EBR8436198.1"/>
    </source>
</evidence>
<dbReference type="Gene3D" id="3.40.50.720">
    <property type="entry name" value="NAD(P)-binding Rossmann-like Domain"/>
    <property type="match status" value="1"/>
</dbReference>
<sequence>MMSSKPVTIITGAARGIGQSCAIALANAGFNLLINDLPDKESREKLSQVKTELEMSGAEVECFCADIADITLHEVLLDIIEKRWGRFDCLVNNAGITVKKRGDLLDITPESFDRNIQVNTRAPFFLSQAFSRRLIKQKEDPRQHRSIIFITSINAVMLAMNRGEYTLAKTASSASVKLFATRLSPLSIGVYEVRPGLIKTDMTIPATQYYDQLIAKGFVPQGRWGEPEDVASTVRAMAEGKLRYTCGLSVLIDGGLSMPRF</sequence>
<dbReference type="PANTHER" id="PTHR42760:SF133">
    <property type="entry name" value="3-OXOACYL-[ACYL-CARRIER-PROTEIN] REDUCTASE"/>
    <property type="match status" value="1"/>
</dbReference>
<dbReference type="GO" id="GO:0048038">
    <property type="term" value="F:quinone binding"/>
    <property type="evidence" value="ECO:0007669"/>
    <property type="project" value="TreeGrafter"/>
</dbReference>
<keyword evidence="2" id="KW-0560">Oxidoreductase</keyword>
<dbReference type="PRINTS" id="PR00081">
    <property type="entry name" value="GDHRDH"/>
</dbReference>
<organism evidence="3">
    <name type="scientific">Salmonella enterica subsp. enterica serovar Panama</name>
    <dbReference type="NCBI Taxonomy" id="29472"/>
    <lineage>
        <taxon>Bacteria</taxon>
        <taxon>Pseudomonadati</taxon>
        <taxon>Pseudomonadota</taxon>
        <taxon>Gammaproteobacteria</taxon>
        <taxon>Enterobacterales</taxon>
        <taxon>Enterobacteriaceae</taxon>
        <taxon>Salmonella</taxon>
    </lineage>
</organism>
<gene>
    <name evidence="3" type="ORF">DOI44_25040</name>
</gene>
<dbReference type="AlphaFoldDB" id="A0A5U8JIE7"/>
<dbReference type="SUPFAM" id="SSF51735">
    <property type="entry name" value="NAD(P)-binding Rossmann-fold domains"/>
    <property type="match status" value="1"/>
</dbReference>
<dbReference type="InterPro" id="IPR002347">
    <property type="entry name" value="SDR_fam"/>
</dbReference>
<dbReference type="InterPro" id="IPR036291">
    <property type="entry name" value="NAD(P)-bd_dom_sf"/>
</dbReference>